<keyword evidence="2" id="KW-1185">Reference proteome</keyword>
<protein>
    <submittedName>
        <fullName evidence="1">Uncharacterized protein</fullName>
    </submittedName>
</protein>
<dbReference type="EMBL" id="AWGA01000129">
    <property type="protein sequence ID" value="TEA26234.1"/>
    <property type="molecule type" value="Genomic_DNA"/>
</dbReference>
<dbReference type="RefSeq" id="WP_133459487.1">
    <property type="nucleotide sequence ID" value="NZ_AWGA01000129.1"/>
</dbReference>
<gene>
    <name evidence="1" type="ORF">O970_09670</name>
</gene>
<dbReference type="AlphaFoldDB" id="A0AB94IA28"/>
<name>A0AB94IA28_9GAMM</name>
<comment type="caution">
    <text evidence="1">The sequence shown here is derived from an EMBL/GenBank/DDBJ whole genome shotgun (WGS) entry which is preliminary data.</text>
</comment>
<accession>A0AB94IA28</accession>
<dbReference type="Proteomes" id="UP000506160">
    <property type="component" value="Unassembled WGS sequence"/>
</dbReference>
<evidence type="ECO:0000313" key="1">
    <source>
        <dbReference type="EMBL" id="TEA26234.1"/>
    </source>
</evidence>
<evidence type="ECO:0000313" key="2">
    <source>
        <dbReference type="Proteomes" id="UP000506160"/>
    </source>
</evidence>
<sequence length="59" mass="6802">MGHAQKKENRLYIPPRDKHVEVKAKPALGNNCSHNEQVMNAFSFGFIRYKKAMKDLSKV</sequence>
<proteinExistence type="predicted"/>
<reference evidence="1 2" key="1">
    <citation type="journal article" date="2014" name="Appl. Environ. Microbiol.">
        <title>Genomic features of a bumble bee symbiont reflect its host environment.</title>
        <authorList>
            <person name="Martinson V.G."/>
            <person name="Magoc T."/>
            <person name="Koch H."/>
            <person name="Salzberg S.L."/>
            <person name="Moran N.A."/>
        </authorList>
    </citation>
    <scope>NUCLEOTIDE SEQUENCE [LARGE SCALE GENOMIC DNA]</scope>
    <source>
        <strain evidence="1 2">Bimp</strain>
    </source>
</reference>
<organism evidence="1 2">
    <name type="scientific">Candidatus Schmidhempelia bombi str. Bimp</name>
    <dbReference type="NCBI Taxonomy" id="1387197"/>
    <lineage>
        <taxon>Bacteria</taxon>
        <taxon>Pseudomonadati</taxon>
        <taxon>Pseudomonadota</taxon>
        <taxon>Gammaproteobacteria</taxon>
        <taxon>Orbales</taxon>
        <taxon>Orbaceae</taxon>
        <taxon>Candidatus Schmidhempelia</taxon>
    </lineage>
</organism>